<keyword evidence="4 5" id="KW-0472">Membrane</keyword>
<dbReference type="InterPro" id="IPR051679">
    <property type="entry name" value="DASS-Related_Transporters"/>
</dbReference>
<dbReference type="Pfam" id="PF00939">
    <property type="entry name" value="Na_sulph_symp"/>
    <property type="match status" value="1"/>
</dbReference>
<dbReference type="InterPro" id="IPR001898">
    <property type="entry name" value="SLC13A/DASS"/>
</dbReference>
<feature type="transmembrane region" description="Helical" evidence="5">
    <location>
        <begin position="21"/>
        <end position="46"/>
    </location>
</feature>
<accession>A0A512JK25</accession>
<keyword evidence="2 5" id="KW-0812">Transmembrane</keyword>
<keyword evidence="7" id="KW-1185">Reference proteome</keyword>
<evidence type="ECO:0000256" key="2">
    <source>
        <dbReference type="ARBA" id="ARBA00022692"/>
    </source>
</evidence>
<name>A0A512JK25_9HYPH</name>
<reference evidence="6 7" key="1">
    <citation type="submission" date="2019-07" db="EMBL/GenBank/DDBJ databases">
        <title>Whole genome shotgun sequence of Methylobacterium gnaphalii NBRC 107716.</title>
        <authorList>
            <person name="Hosoyama A."/>
            <person name="Uohara A."/>
            <person name="Ohji S."/>
            <person name="Ichikawa N."/>
        </authorList>
    </citation>
    <scope>NUCLEOTIDE SEQUENCE [LARGE SCALE GENOMIC DNA]</scope>
    <source>
        <strain evidence="6 7">NBRC 107716</strain>
    </source>
</reference>
<dbReference type="GO" id="GO:0005886">
    <property type="term" value="C:plasma membrane"/>
    <property type="evidence" value="ECO:0007669"/>
    <property type="project" value="TreeGrafter"/>
</dbReference>
<evidence type="ECO:0000256" key="5">
    <source>
        <dbReference type="SAM" id="Phobius"/>
    </source>
</evidence>
<dbReference type="GO" id="GO:0022857">
    <property type="term" value="F:transmembrane transporter activity"/>
    <property type="evidence" value="ECO:0007669"/>
    <property type="project" value="InterPro"/>
</dbReference>
<feature type="transmembrane region" description="Helical" evidence="5">
    <location>
        <begin position="150"/>
        <end position="171"/>
    </location>
</feature>
<organism evidence="6 7">
    <name type="scientific">Methylobacterium gnaphalii</name>
    <dbReference type="NCBI Taxonomy" id="1010610"/>
    <lineage>
        <taxon>Bacteria</taxon>
        <taxon>Pseudomonadati</taxon>
        <taxon>Pseudomonadota</taxon>
        <taxon>Alphaproteobacteria</taxon>
        <taxon>Hyphomicrobiales</taxon>
        <taxon>Methylobacteriaceae</taxon>
        <taxon>Methylobacterium</taxon>
    </lineage>
</organism>
<sequence length="441" mass="45992">MGALAAGAAASQVTVGLTAGLLVLCMGLWATGLIAEVVTALLFFALAMLMKLAPSPTIFSGFASQAFWLVTSGMVVGLAINRTGLGQRLARILADRLPNSYPGFVAGLIAFSFLLAFVMPSNLGRIALMVPVLLSICDAYGLTPGRPGRTGAILAFGIATPILSAALLPANVPNLVMAGTAETLYSLHLTYLPYLGLHAPVLAGVKGAILTVCTVLLFRDRIDSERPPMDPLPPISAAERRLAVTLALMLGLWMTDGIHHIPPAWVGLAAAVIVMLPKVGVLSGDAFSQIQLKTCFYIAAIFGLTAIVNESGLGREIGQALLAVAPFEAGASAKNFATLVSISIGFLFATTTNGAPALYTALAQDFSQATGLDLLSIVMIQVVGYSNVFLPYQAPPIVMTMDLGRISLADTTRLTAMFGIASLLVAVPVAFLWWRLVGGLP</sequence>
<evidence type="ECO:0000313" key="6">
    <source>
        <dbReference type="EMBL" id="GEP10301.1"/>
    </source>
</evidence>
<feature type="transmembrane region" description="Helical" evidence="5">
    <location>
        <begin position="191"/>
        <end position="218"/>
    </location>
</feature>
<dbReference type="EMBL" id="BJZV01000009">
    <property type="protein sequence ID" value="GEP10301.1"/>
    <property type="molecule type" value="Genomic_DNA"/>
</dbReference>
<dbReference type="PANTHER" id="PTHR43652:SF2">
    <property type="entry name" value="BASIC AMINO ACID ANTIPORTER YFCC-RELATED"/>
    <property type="match status" value="1"/>
</dbReference>
<comment type="caution">
    <text evidence="6">The sequence shown here is derived from an EMBL/GenBank/DDBJ whole genome shotgun (WGS) entry which is preliminary data.</text>
</comment>
<proteinExistence type="predicted"/>
<feature type="transmembrane region" description="Helical" evidence="5">
    <location>
        <begin position="101"/>
        <end position="120"/>
    </location>
</feature>
<evidence type="ECO:0000256" key="1">
    <source>
        <dbReference type="ARBA" id="ARBA00004141"/>
    </source>
</evidence>
<evidence type="ECO:0000313" key="7">
    <source>
        <dbReference type="Proteomes" id="UP000321750"/>
    </source>
</evidence>
<dbReference type="PANTHER" id="PTHR43652">
    <property type="entry name" value="BASIC AMINO ACID ANTIPORTER YFCC-RELATED"/>
    <property type="match status" value="1"/>
</dbReference>
<dbReference type="Proteomes" id="UP000321750">
    <property type="component" value="Unassembled WGS sequence"/>
</dbReference>
<dbReference type="OrthoDB" id="5460483at2"/>
<evidence type="ECO:0000256" key="4">
    <source>
        <dbReference type="ARBA" id="ARBA00023136"/>
    </source>
</evidence>
<feature type="transmembrane region" description="Helical" evidence="5">
    <location>
        <begin position="261"/>
        <end position="282"/>
    </location>
</feature>
<dbReference type="RefSeq" id="WP_147046571.1">
    <property type="nucleotide sequence ID" value="NZ_BJZV01000009.1"/>
</dbReference>
<comment type="subcellular location">
    <subcellularLocation>
        <location evidence="1">Membrane</location>
        <topology evidence="1">Multi-pass membrane protein</topology>
    </subcellularLocation>
</comment>
<protein>
    <submittedName>
        <fullName evidence="6">Citrate transporter</fullName>
    </submittedName>
</protein>
<feature type="transmembrane region" description="Helical" evidence="5">
    <location>
        <begin position="58"/>
        <end position="80"/>
    </location>
</feature>
<dbReference type="AlphaFoldDB" id="A0A512JK25"/>
<feature type="transmembrane region" description="Helical" evidence="5">
    <location>
        <begin position="294"/>
        <end position="313"/>
    </location>
</feature>
<feature type="transmembrane region" description="Helical" evidence="5">
    <location>
        <begin position="374"/>
        <end position="394"/>
    </location>
</feature>
<feature type="transmembrane region" description="Helical" evidence="5">
    <location>
        <begin position="336"/>
        <end position="362"/>
    </location>
</feature>
<evidence type="ECO:0000256" key="3">
    <source>
        <dbReference type="ARBA" id="ARBA00022989"/>
    </source>
</evidence>
<feature type="transmembrane region" description="Helical" evidence="5">
    <location>
        <begin position="414"/>
        <end position="434"/>
    </location>
</feature>
<keyword evidence="3 5" id="KW-1133">Transmembrane helix</keyword>
<gene>
    <name evidence="6" type="ORF">MGN01_21460</name>
</gene>